<comment type="pathway">
    <text evidence="15">Cell wall biogenesis; peptidoglycan biosynthesis.</text>
</comment>
<gene>
    <name evidence="15" type="primary">ddl</name>
    <name evidence="18" type="ORF">IGS68_06840</name>
</gene>
<comment type="similarity">
    <text evidence="5 15">Belongs to the D-alanine--D-alanine ligase family.</text>
</comment>
<evidence type="ECO:0000256" key="3">
    <source>
        <dbReference type="ARBA" id="ARBA00003921"/>
    </source>
</evidence>
<evidence type="ECO:0000259" key="17">
    <source>
        <dbReference type="PROSITE" id="PS50975"/>
    </source>
</evidence>
<organism evidence="18 19">
    <name type="scientific">Skermanella cutis</name>
    <dbReference type="NCBI Taxonomy" id="2775420"/>
    <lineage>
        <taxon>Bacteria</taxon>
        <taxon>Pseudomonadati</taxon>
        <taxon>Pseudomonadota</taxon>
        <taxon>Alphaproteobacteria</taxon>
        <taxon>Rhodospirillales</taxon>
        <taxon>Azospirillaceae</taxon>
        <taxon>Skermanella</taxon>
    </lineage>
</organism>
<evidence type="ECO:0000256" key="5">
    <source>
        <dbReference type="ARBA" id="ARBA00010871"/>
    </source>
</evidence>
<evidence type="ECO:0000256" key="14">
    <source>
        <dbReference type="ARBA" id="ARBA00047614"/>
    </source>
</evidence>
<evidence type="ECO:0000256" key="10">
    <source>
        <dbReference type="ARBA" id="ARBA00022840"/>
    </source>
</evidence>
<evidence type="ECO:0000256" key="13">
    <source>
        <dbReference type="ARBA" id="ARBA00023316"/>
    </source>
</evidence>
<dbReference type="PROSITE" id="PS00843">
    <property type="entry name" value="DALA_DALA_LIGASE_1"/>
    <property type="match status" value="1"/>
</dbReference>
<protein>
    <recommendedName>
        <fullName evidence="6 15">D-alanine--D-alanine ligase</fullName>
        <ecNumber evidence="6 15">6.3.2.4</ecNumber>
    </recommendedName>
    <alternativeName>
        <fullName evidence="15">D-Ala-D-Ala ligase</fullName>
    </alternativeName>
    <alternativeName>
        <fullName evidence="15">D-alanylalanine synthetase</fullName>
    </alternativeName>
</protein>
<dbReference type="SUPFAM" id="SSF52440">
    <property type="entry name" value="PreATP-grasp domain"/>
    <property type="match status" value="1"/>
</dbReference>
<keyword evidence="19" id="KW-1185">Reference proteome</keyword>
<dbReference type="Gene3D" id="3.30.1490.20">
    <property type="entry name" value="ATP-grasp fold, A domain"/>
    <property type="match status" value="1"/>
</dbReference>
<dbReference type="EMBL" id="CP067420">
    <property type="protein sequence ID" value="QQP90934.1"/>
    <property type="molecule type" value="Genomic_DNA"/>
</dbReference>
<dbReference type="InterPro" id="IPR016185">
    <property type="entry name" value="PreATP-grasp_dom_sf"/>
</dbReference>
<dbReference type="SUPFAM" id="SSF56059">
    <property type="entry name" value="Glutathione synthetase ATP-binding domain-like"/>
    <property type="match status" value="1"/>
</dbReference>
<evidence type="ECO:0000256" key="6">
    <source>
        <dbReference type="ARBA" id="ARBA00012216"/>
    </source>
</evidence>
<comment type="cofactor">
    <cofactor evidence="2">
        <name>Mg(2+)</name>
        <dbReference type="ChEBI" id="CHEBI:18420"/>
    </cofactor>
</comment>
<dbReference type="Proteomes" id="UP000595197">
    <property type="component" value="Chromosome"/>
</dbReference>
<dbReference type="RefSeq" id="WP_201078365.1">
    <property type="nucleotide sequence ID" value="NZ_CP067420.1"/>
</dbReference>
<evidence type="ECO:0000256" key="16">
    <source>
        <dbReference type="PROSITE-ProRule" id="PRU00409"/>
    </source>
</evidence>
<accession>A0ABX7B9W8</accession>
<evidence type="ECO:0000256" key="7">
    <source>
        <dbReference type="ARBA" id="ARBA00022490"/>
    </source>
</evidence>
<dbReference type="InterPro" id="IPR011095">
    <property type="entry name" value="Dala_Dala_lig_C"/>
</dbReference>
<evidence type="ECO:0000256" key="1">
    <source>
        <dbReference type="ARBA" id="ARBA00001936"/>
    </source>
</evidence>
<dbReference type="NCBIfam" id="TIGR01205">
    <property type="entry name" value="D_ala_D_alaTIGR"/>
    <property type="match status" value="1"/>
</dbReference>
<dbReference type="EC" id="6.3.2.4" evidence="6 15"/>
<evidence type="ECO:0000256" key="2">
    <source>
        <dbReference type="ARBA" id="ARBA00001946"/>
    </source>
</evidence>
<dbReference type="InterPro" id="IPR005905">
    <property type="entry name" value="D_ala_D_ala"/>
</dbReference>
<dbReference type="Pfam" id="PF01820">
    <property type="entry name" value="Dala_Dala_lig_N"/>
    <property type="match status" value="1"/>
</dbReference>
<keyword evidence="12 15" id="KW-0573">Peptidoglycan synthesis</keyword>
<evidence type="ECO:0000256" key="12">
    <source>
        <dbReference type="ARBA" id="ARBA00022984"/>
    </source>
</evidence>
<dbReference type="PROSITE" id="PS50975">
    <property type="entry name" value="ATP_GRASP"/>
    <property type="match status" value="1"/>
</dbReference>
<keyword evidence="11 15" id="KW-0133">Cell shape</keyword>
<evidence type="ECO:0000256" key="8">
    <source>
        <dbReference type="ARBA" id="ARBA00022598"/>
    </source>
</evidence>
<comment type="cofactor">
    <cofactor evidence="1">
        <name>Mn(2+)</name>
        <dbReference type="ChEBI" id="CHEBI:29035"/>
    </cofactor>
</comment>
<name>A0ABX7B9W8_9PROT</name>
<feature type="domain" description="ATP-grasp" evidence="17">
    <location>
        <begin position="106"/>
        <end position="303"/>
    </location>
</feature>
<evidence type="ECO:0000256" key="4">
    <source>
        <dbReference type="ARBA" id="ARBA00004496"/>
    </source>
</evidence>
<proteinExistence type="inferred from homology"/>
<comment type="subcellular location">
    <subcellularLocation>
        <location evidence="4 15">Cytoplasm</location>
    </subcellularLocation>
</comment>
<evidence type="ECO:0000256" key="15">
    <source>
        <dbReference type="HAMAP-Rule" id="MF_00047"/>
    </source>
</evidence>
<keyword evidence="10 16" id="KW-0067">ATP-binding</keyword>
<keyword evidence="8 15" id="KW-0436">Ligase</keyword>
<dbReference type="InterPro" id="IPR013815">
    <property type="entry name" value="ATP_grasp_subdomain_1"/>
</dbReference>
<dbReference type="Pfam" id="PF07478">
    <property type="entry name" value="Dala_Dala_lig_C"/>
    <property type="match status" value="1"/>
</dbReference>
<dbReference type="InterPro" id="IPR000291">
    <property type="entry name" value="D-Ala_lig_Van_CS"/>
</dbReference>
<comment type="function">
    <text evidence="3 15">Cell wall formation.</text>
</comment>
<keyword evidence="13 15" id="KW-0961">Cell wall biogenesis/degradation</keyword>
<dbReference type="InterPro" id="IPR011127">
    <property type="entry name" value="Dala_Dala_lig_N"/>
</dbReference>
<dbReference type="InterPro" id="IPR011761">
    <property type="entry name" value="ATP-grasp"/>
</dbReference>
<dbReference type="HAMAP" id="MF_00047">
    <property type="entry name" value="Dala_Dala_lig"/>
    <property type="match status" value="1"/>
</dbReference>
<evidence type="ECO:0000256" key="9">
    <source>
        <dbReference type="ARBA" id="ARBA00022741"/>
    </source>
</evidence>
<evidence type="ECO:0000313" key="18">
    <source>
        <dbReference type="EMBL" id="QQP90934.1"/>
    </source>
</evidence>
<dbReference type="NCBIfam" id="NF002378">
    <property type="entry name" value="PRK01372.1"/>
    <property type="match status" value="1"/>
</dbReference>
<keyword evidence="7 15" id="KW-0963">Cytoplasm</keyword>
<dbReference type="Gene3D" id="3.30.470.20">
    <property type="entry name" value="ATP-grasp fold, B domain"/>
    <property type="match status" value="1"/>
</dbReference>
<dbReference type="PANTHER" id="PTHR23132:SF23">
    <property type="entry name" value="D-ALANINE--D-ALANINE LIGASE B"/>
    <property type="match status" value="1"/>
</dbReference>
<evidence type="ECO:0000313" key="19">
    <source>
        <dbReference type="Proteomes" id="UP000595197"/>
    </source>
</evidence>
<sequence>MTAKPQHVAVLLGGWSAEREVSLVSGAAAARALRESGYRVTEIDVSRDLGALMAALTPRPDVVFNALHGRGGEDGTIQGVLDILGLRYTHSGMTASAIAMDKTLTKRLLESVGVRSPKGMVATREQVLAGDIMPAPYVLKPNNEGSSVGIRIVRPGDNRDLVDAESWNHGETVLIEQYIPGRDLTVAVMGDRALTVTEIRPHSGFYDYSAKYTDGRATHLVPAPAPQAVLDEAMRMALLAHRTLGCAGVSRSDFRWDDAIKDSAGVYFLEINTQPGMTPLSLVPEQAAHLGISFAELVVWMVENAACHV</sequence>
<dbReference type="PIRSF" id="PIRSF039102">
    <property type="entry name" value="Ddl/VanB"/>
    <property type="match status" value="1"/>
</dbReference>
<reference evidence="18" key="1">
    <citation type="submission" date="2021-02" db="EMBL/GenBank/DDBJ databases">
        <title>Skermanella TT6 skin isolate.</title>
        <authorList>
            <person name="Lee K."/>
            <person name="Ganzorig M."/>
        </authorList>
    </citation>
    <scope>NUCLEOTIDE SEQUENCE</scope>
    <source>
        <strain evidence="18">TT6</strain>
    </source>
</reference>
<dbReference type="Gene3D" id="3.40.50.20">
    <property type="match status" value="1"/>
</dbReference>
<dbReference type="GO" id="GO:0016874">
    <property type="term" value="F:ligase activity"/>
    <property type="evidence" value="ECO:0007669"/>
    <property type="project" value="UniProtKB-KW"/>
</dbReference>
<comment type="catalytic activity">
    <reaction evidence="14 15">
        <text>2 D-alanine + ATP = D-alanyl-D-alanine + ADP + phosphate + H(+)</text>
        <dbReference type="Rhea" id="RHEA:11224"/>
        <dbReference type="ChEBI" id="CHEBI:15378"/>
        <dbReference type="ChEBI" id="CHEBI:30616"/>
        <dbReference type="ChEBI" id="CHEBI:43474"/>
        <dbReference type="ChEBI" id="CHEBI:57416"/>
        <dbReference type="ChEBI" id="CHEBI:57822"/>
        <dbReference type="ChEBI" id="CHEBI:456216"/>
        <dbReference type="EC" id="6.3.2.4"/>
    </reaction>
</comment>
<evidence type="ECO:0000256" key="11">
    <source>
        <dbReference type="ARBA" id="ARBA00022960"/>
    </source>
</evidence>
<dbReference type="PANTHER" id="PTHR23132">
    <property type="entry name" value="D-ALANINE--D-ALANINE LIGASE"/>
    <property type="match status" value="1"/>
</dbReference>
<keyword evidence="9 16" id="KW-0547">Nucleotide-binding</keyword>
<dbReference type="PROSITE" id="PS00844">
    <property type="entry name" value="DALA_DALA_LIGASE_2"/>
    <property type="match status" value="1"/>
</dbReference>